<gene>
    <name evidence="11" type="primary">LOC118418464</name>
</gene>
<dbReference type="GeneID" id="118418464"/>
<keyword evidence="5" id="KW-0067">ATP-binding</keyword>
<evidence type="ECO:0000256" key="7">
    <source>
        <dbReference type="ARBA" id="ARBA00044037"/>
    </source>
</evidence>
<dbReference type="SUPFAM" id="SSF111331">
    <property type="entry name" value="NAD kinase/diacylglycerol kinase-like"/>
    <property type="match status" value="1"/>
</dbReference>
<keyword evidence="3" id="KW-0547">Nucleotide-binding</keyword>
<feature type="domain" description="DAGKc" evidence="9">
    <location>
        <begin position="149"/>
        <end position="298"/>
    </location>
</feature>
<dbReference type="PANTHER" id="PTHR12358:SF112">
    <property type="entry name" value="LD11247P-RELATED"/>
    <property type="match status" value="1"/>
</dbReference>
<dbReference type="KEGG" id="bfo:118418464"/>
<dbReference type="Proteomes" id="UP000001554">
    <property type="component" value="Chromosome 6"/>
</dbReference>
<dbReference type="Pfam" id="PF00781">
    <property type="entry name" value="DAGK_cat"/>
    <property type="match status" value="1"/>
</dbReference>
<dbReference type="GO" id="GO:0005737">
    <property type="term" value="C:cytoplasm"/>
    <property type="evidence" value="ECO:0000318"/>
    <property type="project" value="GO_Central"/>
</dbReference>
<evidence type="ECO:0000256" key="4">
    <source>
        <dbReference type="ARBA" id="ARBA00022777"/>
    </source>
</evidence>
<dbReference type="GO" id="GO:0046512">
    <property type="term" value="P:sphingosine biosynthetic process"/>
    <property type="evidence" value="ECO:0000318"/>
    <property type="project" value="GO_Central"/>
</dbReference>
<keyword evidence="10" id="KW-1185">Reference proteome</keyword>
<proteinExistence type="predicted"/>
<keyword evidence="2" id="KW-0808">Transferase</keyword>
<evidence type="ECO:0000256" key="1">
    <source>
        <dbReference type="ARBA" id="ARBA00004308"/>
    </source>
</evidence>
<dbReference type="GO" id="GO:0016020">
    <property type="term" value="C:membrane"/>
    <property type="evidence" value="ECO:0000318"/>
    <property type="project" value="GO_Central"/>
</dbReference>
<keyword evidence="4" id="KW-0418">Kinase</keyword>
<dbReference type="GO" id="GO:0005524">
    <property type="term" value="F:ATP binding"/>
    <property type="evidence" value="ECO:0007669"/>
    <property type="project" value="UniProtKB-KW"/>
</dbReference>
<protein>
    <recommendedName>
        <fullName evidence="7">sphingosine kinase</fullName>
        <ecNumber evidence="7">2.7.1.91</ecNumber>
    </recommendedName>
</protein>
<dbReference type="RefSeq" id="XP_035680290.1">
    <property type="nucleotide sequence ID" value="XM_035824397.1"/>
</dbReference>
<accession>A0A9J7LDX0</accession>
<dbReference type="InterPro" id="IPR001206">
    <property type="entry name" value="Diacylglycerol_kinase_cat_dom"/>
</dbReference>
<dbReference type="Gene3D" id="2.60.200.40">
    <property type="match status" value="1"/>
</dbReference>
<dbReference type="OrthoDB" id="3853857at2759"/>
<dbReference type="FunFam" id="3.40.50.10330:FF:000005">
    <property type="entry name" value="Sphingosine kinase 2"/>
    <property type="match status" value="1"/>
</dbReference>
<sequence>MAELQYSQTDGTTAPEVLLEDVFAAFRRGNLRYTVRLTSEAIVYVVLGSQQERTLALADVLGCHTSVSLRRKPTQGNQSAFLCIYSYPLKRKLLSGSVRSRVSTSFRVDRFDNYEQNCELAEKWRIAVRCLLAGQTLTAETDLTPSLLPVRPALLVLLNPYGGQGKARQYFDDQVMPMMAEADVSISVVTTEYSGHAFDVVQSTDLSAWGGIVVVSGDGVLYEVVNGLMSRPDWEQAIKIPLGILPAGSGNGLCYSINYALGEPFEEDRMVHSTFVLLKATMKGHTRPLDLMSVDTASERRYAFLSFQWGFSADVDIESERYRYLGGSRFLFGSLHNLMKLRLYRGKLSFLPVKDVDALKQARQVLSQNKLEVKPRSMSHSSSAVAINGGRDEARIRTRSASALNGFHCMDNERLETPSQESTSLDAKLMSFSTENGVHLSTSEEGHVNGNVNTVYETTKLTADGVVGNMNSENGHYKNGDSDFIGAAVSTNQNNSKSSQPCPASGHRPRRVYGPPSPLLPPLDQPVPADWVTIETDFVTMIIQSISHISEGYFSSPCSSFDDGVLFLSFLKSGVSRRQMLKFMGKMAEGTQVFDFGSDGGYVCCKAFRVEPVTPPGLMTLDGEKIEYGPVQGQVHHGVINLIMPND</sequence>
<comment type="subcellular location">
    <subcellularLocation>
        <location evidence="1">Endomembrane system</location>
    </subcellularLocation>
</comment>
<evidence type="ECO:0000313" key="10">
    <source>
        <dbReference type="Proteomes" id="UP000001554"/>
    </source>
</evidence>
<dbReference type="PROSITE" id="PS50146">
    <property type="entry name" value="DAGK"/>
    <property type="match status" value="1"/>
</dbReference>
<dbReference type="GO" id="GO:0008481">
    <property type="term" value="F:sphingosine kinase activity"/>
    <property type="evidence" value="ECO:0007669"/>
    <property type="project" value="UniProtKB-EC"/>
</dbReference>
<evidence type="ECO:0000256" key="5">
    <source>
        <dbReference type="ARBA" id="ARBA00022840"/>
    </source>
</evidence>
<evidence type="ECO:0000256" key="8">
    <source>
        <dbReference type="SAM" id="MobiDB-lite"/>
    </source>
</evidence>
<evidence type="ECO:0000256" key="2">
    <source>
        <dbReference type="ARBA" id="ARBA00022679"/>
    </source>
</evidence>
<evidence type="ECO:0000259" key="9">
    <source>
        <dbReference type="PROSITE" id="PS50146"/>
    </source>
</evidence>
<dbReference type="AlphaFoldDB" id="A0A9J7LDX0"/>
<reference evidence="10" key="1">
    <citation type="journal article" date="2020" name="Nat. Ecol. Evol.">
        <title>Deeply conserved synteny resolves early events in vertebrate evolution.</title>
        <authorList>
            <person name="Simakov O."/>
            <person name="Marletaz F."/>
            <person name="Yue J.X."/>
            <person name="O'Connell B."/>
            <person name="Jenkins J."/>
            <person name="Brandt A."/>
            <person name="Calef R."/>
            <person name="Tung C.H."/>
            <person name="Huang T.K."/>
            <person name="Schmutz J."/>
            <person name="Satoh N."/>
            <person name="Yu J.K."/>
            <person name="Putnam N.H."/>
            <person name="Green R.E."/>
            <person name="Rokhsar D.S."/>
        </authorList>
    </citation>
    <scope>NUCLEOTIDE SEQUENCE [LARGE SCALE GENOMIC DNA]</scope>
    <source>
        <strain evidence="10">S238N-H82</strain>
    </source>
</reference>
<evidence type="ECO:0000256" key="6">
    <source>
        <dbReference type="ARBA" id="ARBA00023136"/>
    </source>
</evidence>
<dbReference type="Gene3D" id="3.40.50.10330">
    <property type="entry name" value="Probable inorganic polyphosphate/atp-NAD kinase, domain 1"/>
    <property type="match status" value="1"/>
</dbReference>
<dbReference type="GO" id="GO:0042981">
    <property type="term" value="P:regulation of apoptotic process"/>
    <property type="evidence" value="ECO:0007669"/>
    <property type="project" value="UniProtKB-ARBA"/>
</dbReference>
<dbReference type="SMART" id="SM00046">
    <property type="entry name" value="DAGKc"/>
    <property type="match status" value="1"/>
</dbReference>
<dbReference type="GO" id="GO:0012505">
    <property type="term" value="C:endomembrane system"/>
    <property type="evidence" value="ECO:0007669"/>
    <property type="project" value="UniProtKB-SubCell"/>
</dbReference>
<dbReference type="InterPro" id="IPR050187">
    <property type="entry name" value="Lipid_Phosphate_FormReg"/>
</dbReference>
<dbReference type="InterPro" id="IPR017438">
    <property type="entry name" value="ATP-NAD_kinase_N"/>
</dbReference>
<dbReference type="PANTHER" id="PTHR12358">
    <property type="entry name" value="SPHINGOSINE KINASE"/>
    <property type="match status" value="1"/>
</dbReference>
<name>A0A9J7LDX0_BRAFL</name>
<evidence type="ECO:0000256" key="3">
    <source>
        <dbReference type="ARBA" id="ARBA00022741"/>
    </source>
</evidence>
<reference evidence="11" key="2">
    <citation type="submission" date="2025-08" db="UniProtKB">
        <authorList>
            <consortium name="RefSeq"/>
        </authorList>
    </citation>
    <scope>IDENTIFICATION</scope>
    <source>
        <strain evidence="11">S238N-H82</strain>
        <tissue evidence="11">Testes</tissue>
    </source>
</reference>
<dbReference type="InterPro" id="IPR016064">
    <property type="entry name" value="NAD/diacylglycerol_kinase_sf"/>
</dbReference>
<evidence type="ECO:0000313" key="11">
    <source>
        <dbReference type="RefSeq" id="XP_035680290.1"/>
    </source>
</evidence>
<organism evidence="10 11">
    <name type="scientific">Branchiostoma floridae</name>
    <name type="common">Florida lancelet</name>
    <name type="synonym">Amphioxus</name>
    <dbReference type="NCBI Taxonomy" id="7739"/>
    <lineage>
        <taxon>Eukaryota</taxon>
        <taxon>Metazoa</taxon>
        <taxon>Chordata</taxon>
        <taxon>Cephalochordata</taxon>
        <taxon>Leptocardii</taxon>
        <taxon>Amphioxiformes</taxon>
        <taxon>Branchiostomatidae</taxon>
        <taxon>Branchiostoma</taxon>
    </lineage>
</organism>
<feature type="compositionally biased region" description="Polar residues" evidence="8">
    <location>
        <begin position="489"/>
        <end position="502"/>
    </location>
</feature>
<keyword evidence="6" id="KW-0472">Membrane</keyword>
<feature type="region of interest" description="Disordered" evidence="8">
    <location>
        <begin position="487"/>
        <end position="520"/>
    </location>
</feature>
<dbReference type="OMA" id="YEQNCEL"/>
<dbReference type="EC" id="2.7.1.91" evidence="7"/>